<organism evidence="2 3">
    <name type="scientific">Candidatus Woesebacteria bacterium RIFCSPLOWO2_01_FULL_37_19</name>
    <dbReference type="NCBI Taxonomy" id="1802514"/>
    <lineage>
        <taxon>Bacteria</taxon>
        <taxon>Candidatus Woeseibacteriota</taxon>
    </lineage>
</organism>
<dbReference type="InterPro" id="IPR029044">
    <property type="entry name" value="Nucleotide-diphossugar_trans"/>
</dbReference>
<dbReference type="CDD" id="cd04179">
    <property type="entry name" value="DPM_DPG-synthase_like"/>
    <property type="match status" value="1"/>
</dbReference>
<dbReference type="STRING" id="1802514.A2955_02455"/>
<accession>A0A1F8AXW3</accession>
<feature type="domain" description="Glycosyltransferase 2-like" evidence="1">
    <location>
        <begin position="228"/>
        <end position="391"/>
    </location>
</feature>
<sequence length="463" mass="53378">MDKQDGLTAKTWQKFYKLNNYYHKDIEKLISFIVPNDASVLEIGTKGGEILKSLPNKNKIGVSFNDNLFAHAKKKNPKIKFLTLTNLPAINKDKFDYIILSHTLSEVDDIQLLIKELKKISHNNTRLLVIYFNFLWKPIFDAAEKLGFRLPQYREPNWLSEGDVDNFFSLENFEKIKSGKRFIIPYKLPLISDFLNKYTSQLPIFNLFCLTNYAIYKPLSKRNDYSVSIVIPARNEAGNVEGVLNKLPRVGKSMEVIFVEGHSEDNTFEVIKEEIRKNKSKINAKLYKQKGKGKGDAVRLGFSKANNELLMILDADLTVDPNEIPKFYYAIAEGKGELIIGSRLIYPMENQAMRVLNYFGNKFFSLAFTFLLGQRIKDTLCGTKVLLKDTYEKIATNRHVFGEFDPFGDYDLIFGAAKLNLKITEIPIRYKERTYGKTNISRFRHGLLLLKMVYFAAKNLKFV</sequence>
<dbReference type="GO" id="GO:0006487">
    <property type="term" value="P:protein N-linked glycosylation"/>
    <property type="evidence" value="ECO:0007669"/>
    <property type="project" value="TreeGrafter"/>
</dbReference>
<evidence type="ECO:0000313" key="2">
    <source>
        <dbReference type="EMBL" id="OGM56592.1"/>
    </source>
</evidence>
<dbReference type="Gene3D" id="3.90.550.10">
    <property type="entry name" value="Spore Coat Polysaccharide Biosynthesis Protein SpsA, Chain A"/>
    <property type="match status" value="1"/>
</dbReference>
<dbReference type="Pfam" id="PF13489">
    <property type="entry name" value="Methyltransf_23"/>
    <property type="match status" value="1"/>
</dbReference>
<dbReference type="PANTHER" id="PTHR10859:SF91">
    <property type="entry name" value="DOLICHYL-PHOSPHATE BETA-GLUCOSYLTRANSFERASE"/>
    <property type="match status" value="1"/>
</dbReference>
<dbReference type="Pfam" id="PF00535">
    <property type="entry name" value="Glycos_transf_2"/>
    <property type="match status" value="1"/>
</dbReference>
<dbReference type="AlphaFoldDB" id="A0A1F8AXW3"/>
<dbReference type="PANTHER" id="PTHR10859">
    <property type="entry name" value="GLYCOSYL TRANSFERASE"/>
    <property type="match status" value="1"/>
</dbReference>
<comment type="caution">
    <text evidence="2">The sequence shown here is derived from an EMBL/GenBank/DDBJ whole genome shotgun (WGS) entry which is preliminary data.</text>
</comment>
<gene>
    <name evidence="2" type="ORF">A2955_02455</name>
</gene>
<name>A0A1F8AXW3_9BACT</name>
<proteinExistence type="predicted"/>
<dbReference type="Proteomes" id="UP000177501">
    <property type="component" value="Unassembled WGS sequence"/>
</dbReference>
<dbReference type="SUPFAM" id="SSF53448">
    <property type="entry name" value="Nucleotide-diphospho-sugar transferases"/>
    <property type="match status" value="1"/>
</dbReference>
<dbReference type="InterPro" id="IPR001173">
    <property type="entry name" value="Glyco_trans_2-like"/>
</dbReference>
<evidence type="ECO:0000313" key="3">
    <source>
        <dbReference type="Proteomes" id="UP000177501"/>
    </source>
</evidence>
<dbReference type="EMBL" id="MGHA01000077">
    <property type="protein sequence ID" value="OGM56592.1"/>
    <property type="molecule type" value="Genomic_DNA"/>
</dbReference>
<dbReference type="InterPro" id="IPR029063">
    <property type="entry name" value="SAM-dependent_MTases_sf"/>
</dbReference>
<evidence type="ECO:0000259" key="1">
    <source>
        <dbReference type="Pfam" id="PF00535"/>
    </source>
</evidence>
<dbReference type="SUPFAM" id="SSF53335">
    <property type="entry name" value="S-adenosyl-L-methionine-dependent methyltransferases"/>
    <property type="match status" value="1"/>
</dbReference>
<protein>
    <recommendedName>
        <fullName evidence="1">Glycosyltransferase 2-like domain-containing protein</fullName>
    </recommendedName>
</protein>
<dbReference type="Gene3D" id="3.40.50.150">
    <property type="entry name" value="Vaccinia Virus protein VP39"/>
    <property type="match status" value="1"/>
</dbReference>
<dbReference type="CDD" id="cd02440">
    <property type="entry name" value="AdoMet_MTases"/>
    <property type="match status" value="1"/>
</dbReference>
<reference evidence="2 3" key="1">
    <citation type="journal article" date="2016" name="Nat. Commun.">
        <title>Thousands of microbial genomes shed light on interconnected biogeochemical processes in an aquifer system.</title>
        <authorList>
            <person name="Anantharaman K."/>
            <person name="Brown C.T."/>
            <person name="Hug L.A."/>
            <person name="Sharon I."/>
            <person name="Castelle C.J."/>
            <person name="Probst A.J."/>
            <person name="Thomas B.C."/>
            <person name="Singh A."/>
            <person name="Wilkins M.J."/>
            <person name="Karaoz U."/>
            <person name="Brodie E.L."/>
            <person name="Williams K.H."/>
            <person name="Hubbard S.S."/>
            <person name="Banfield J.F."/>
        </authorList>
    </citation>
    <scope>NUCLEOTIDE SEQUENCE [LARGE SCALE GENOMIC DNA]</scope>
</reference>